<reference evidence="1 2" key="1">
    <citation type="journal article" date="2016" name="Nat. Commun.">
        <title>Thousands of microbial genomes shed light on interconnected biogeochemical processes in an aquifer system.</title>
        <authorList>
            <person name="Anantharaman K."/>
            <person name="Brown C.T."/>
            <person name="Hug L.A."/>
            <person name="Sharon I."/>
            <person name="Castelle C.J."/>
            <person name="Probst A.J."/>
            <person name="Thomas B.C."/>
            <person name="Singh A."/>
            <person name="Wilkins M.J."/>
            <person name="Karaoz U."/>
            <person name="Brodie E.L."/>
            <person name="Williams K.H."/>
            <person name="Hubbard S.S."/>
            <person name="Banfield J.F."/>
        </authorList>
    </citation>
    <scope>NUCLEOTIDE SEQUENCE [LARGE SCALE GENOMIC DNA]</scope>
</reference>
<sequence>MNKTIRNTFLLAVGAFALYLIGSLTWGVLNTQSCSSDLPENPTCEQIAENNAQNCKYVILRWKKVDYETELRECRAWEQEQNE</sequence>
<dbReference type="Proteomes" id="UP000177941">
    <property type="component" value="Unassembled WGS sequence"/>
</dbReference>
<dbReference type="AlphaFoldDB" id="A0A1G1XCV0"/>
<accession>A0A1G1XCV0</accession>
<proteinExistence type="predicted"/>
<dbReference type="EMBL" id="MHHS01000004">
    <property type="protein sequence ID" value="OGY37808.1"/>
    <property type="molecule type" value="Genomic_DNA"/>
</dbReference>
<comment type="caution">
    <text evidence="1">The sequence shown here is derived from an EMBL/GenBank/DDBJ whole genome shotgun (WGS) entry which is preliminary data.</text>
</comment>
<gene>
    <name evidence="1" type="ORF">A3E36_02335</name>
</gene>
<evidence type="ECO:0000313" key="1">
    <source>
        <dbReference type="EMBL" id="OGY37808.1"/>
    </source>
</evidence>
<evidence type="ECO:0000313" key="2">
    <source>
        <dbReference type="Proteomes" id="UP000177941"/>
    </source>
</evidence>
<protein>
    <submittedName>
        <fullName evidence="1">Uncharacterized protein</fullName>
    </submittedName>
</protein>
<organism evidence="1 2">
    <name type="scientific">Candidatus Andersenbacteria bacterium RIFCSPHIGHO2_12_FULL_45_11b</name>
    <dbReference type="NCBI Taxonomy" id="1797282"/>
    <lineage>
        <taxon>Bacteria</taxon>
        <taxon>Candidatus Anderseniibacteriota</taxon>
    </lineage>
</organism>
<name>A0A1G1XCV0_9BACT</name>